<name>D6Z5P8_DESAT</name>
<keyword evidence="2" id="KW-0812">Transmembrane</keyword>
<dbReference type="Proteomes" id="UP000001508">
    <property type="component" value="Chromosome"/>
</dbReference>
<proteinExistence type="predicted"/>
<dbReference type="SUPFAM" id="SSF48695">
    <property type="entry name" value="Multiheme cytochromes"/>
    <property type="match status" value="1"/>
</dbReference>
<dbReference type="PANTHER" id="PTHR35038">
    <property type="entry name" value="DISSIMILATORY SULFITE REDUCTASE SIRA"/>
    <property type="match status" value="1"/>
</dbReference>
<dbReference type="OrthoDB" id="9814800at2"/>
<protein>
    <recommendedName>
        <fullName evidence="4">Outer membrane cytochrome MtrC/MtrF-like domain-containing protein</fullName>
    </recommendedName>
</protein>
<dbReference type="STRING" id="589865.DaAHT2_2114"/>
<evidence type="ECO:0000256" key="2">
    <source>
        <dbReference type="SAM" id="Phobius"/>
    </source>
</evidence>
<evidence type="ECO:0000313" key="6">
    <source>
        <dbReference type="Proteomes" id="UP000001508"/>
    </source>
</evidence>
<feature type="domain" description="Outer membrane cytochrome MtrC/MtrF-like" evidence="4">
    <location>
        <begin position="78"/>
        <end position="227"/>
    </location>
</feature>
<sequence>MRLSGKTLPALGALCCLLLVSLAWSQEAAADRYYHADAENCMMCHKYPGLSRVDDNRELRLLFINERLLEHGPHYRVQCGDCHSDIDMVPHTLPVEEVNCLKQCHIVEPSTGERFSHERIQDFMTRGAHSRYDEEGNLKKYADDMPGCIDCHREEPMYQPMTYFKGDAYEGLDEQAMERCISCHEGEGFTESFYKHVSSRLEHTRSADVIEQMCANCHDNPDIIERHGLKRAVYSYKYTFHAKWTAFGGRTQPDCTDCHSNRGESVHLIRSQEDPLSAIHPDNRQATCSQIGCHENAGPYVGDIGVHIDTHLPEFIVERYVYYMFIVLLAGVLIGVYVLMILEQIRGLFPNASLIKERDKNHDK</sequence>
<accession>D6Z5P8</accession>
<dbReference type="Pfam" id="PF22113">
    <property type="entry name" value="Mtrc-MtrF_II-IV_dom"/>
    <property type="match status" value="1"/>
</dbReference>
<evidence type="ECO:0000256" key="3">
    <source>
        <dbReference type="SAM" id="SignalP"/>
    </source>
</evidence>
<dbReference type="eggNOG" id="COG2864">
    <property type="taxonomic scope" value="Bacteria"/>
</dbReference>
<dbReference type="InterPro" id="IPR051829">
    <property type="entry name" value="Multiheme_Cytochr_ET"/>
</dbReference>
<dbReference type="EMBL" id="CP001940">
    <property type="protein sequence ID" value="ADH86785.1"/>
    <property type="molecule type" value="Genomic_DNA"/>
</dbReference>
<dbReference type="InterPro" id="IPR036280">
    <property type="entry name" value="Multihaem_cyt_sf"/>
</dbReference>
<reference evidence="6" key="1">
    <citation type="submission" date="2010-02" db="EMBL/GenBank/DDBJ databases">
        <title>Complete sequence of Desulfurivibrio alkaliphilus AHT2.</title>
        <authorList>
            <consortium name="US DOE Joint Genome Institute"/>
            <person name="Pitluck S."/>
            <person name="Chertkov O."/>
            <person name="Detter J.C."/>
            <person name="Han C."/>
            <person name="Tapia R."/>
            <person name="Larimer F."/>
            <person name="Land M."/>
            <person name="Hauser L."/>
            <person name="Kyrpides N."/>
            <person name="Mikhailova N."/>
            <person name="Sorokin D.Y."/>
            <person name="Muyzer G."/>
            <person name="Woyke T."/>
        </authorList>
    </citation>
    <scope>NUCLEOTIDE SEQUENCE [LARGE SCALE GENOMIC DNA]</scope>
    <source>
        <strain evidence="6">DSM 19089 / UNIQEM U267 / AHT2</strain>
    </source>
</reference>
<dbReference type="AlphaFoldDB" id="D6Z5P8"/>
<dbReference type="Gene3D" id="1.10.1130.10">
    <property type="entry name" value="Flavocytochrome C3, Chain A"/>
    <property type="match status" value="1"/>
</dbReference>
<evidence type="ECO:0000259" key="4">
    <source>
        <dbReference type="Pfam" id="PF22113"/>
    </source>
</evidence>
<feature type="signal peptide" evidence="3">
    <location>
        <begin position="1"/>
        <end position="25"/>
    </location>
</feature>
<dbReference type="InterPro" id="IPR054337">
    <property type="entry name" value="Mtrc-MtrF-like_dom_II/IV"/>
</dbReference>
<gene>
    <name evidence="5" type="ordered locus">DaAHT2_2114</name>
</gene>
<organism evidence="5 6">
    <name type="scientific">Desulfurivibrio alkaliphilus (strain DSM 19089 / UNIQEM U267 / AHT2)</name>
    <dbReference type="NCBI Taxonomy" id="589865"/>
    <lineage>
        <taxon>Bacteria</taxon>
        <taxon>Pseudomonadati</taxon>
        <taxon>Thermodesulfobacteriota</taxon>
        <taxon>Desulfobulbia</taxon>
        <taxon>Desulfobulbales</taxon>
        <taxon>Desulfobulbaceae</taxon>
        <taxon>Desulfurivibrio</taxon>
    </lineage>
</organism>
<keyword evidence="2" id="KW-0472">Membrane</keyword>
<evidence type="ECO:0000256" key="1">
    <source>
        <dbReference type="ARBA" id="ARBA00022729"/>
    </source>
</evidence>
<keyword evidence="6" id="KW-1185">Reference proteome</keyword>
<dbReference type="RefSeq" id="WP_013164302.1">
    <property type="nucleotide sequence ID" value="NC_014216.1"/>
</dbReference>
<dbReference type="HOGENOM" id="CLU_061572_0_0_7"/>
<dbReference type="KEGG" id="dak:DaAHT2_2114"/>
<feature type="chain" id="PRO_5003091489" description="Outer membrane cytochrome MtrC/MtrF-like domain-containing protein" evidence="3">
    <location>
        <begin position="26"/>
        <end position="364"/>
    </location>
</feature>
<dbReference type="InParanoid" id="D6Z5P8"/>
<evidence type="ECO:0000313" key="5">
    <source>
        <dbReference type="EMBL" id="ADH86785.1"/>
    </source>
</evidence>
<feature type="transmembrane region" description="Helical" evidence="2">
    <location>
        <begin position="320"/>
        <end position="342"/>
    </location>
</feature>
<keyword evidence="1 3" id="KW-0732">Signal</keyword>
<keyword evidence="2" id="KW-1133">Transmembrane helix</keyword>